<proteinExistence type="predicted"/>
<evidence type="ECO:0000256" key="1">
    <source>
        <dbReference type="SAM" id="Phobius"/>
    </source>
</evidence>
<gene>
    <name evidence="2" type="ORF">HUK38_10555</name>
</gene>
<name>A0A839HCH4_9GAMM</name>
<dbReference type="AlphaFoldDB" id="A0A839HCH4"/>
<dbReference type="Proteomes" id="UP000548632">
    <property type="component" value="Unassembled WGS sequence"/>
</dbReference>
<organism evidence="2 3">
    <name type="scientific">Thiospirillum jenense</name>
    <dbReference type="NCBI Taxonomy" id="1653858"/>
    <lineage>
        <taxon>Bacteria</taxon>
        <taxon>Pseudomonadati</taxon>
        <taxon>Pseudomonadota</taxon>
        <taxon>Gammaproteobacteria</taxon>
        <taxon>Chromatiales</taxon>
        <taxon>Chromatiaceae</taxon>
        <taxon>Thiospirillum</taxon>
    </lineage>
</organism>
<keyword evidence="1" id="KW-0472">Membrane</keyword>
<keyword evidence="1" id="KW-0812">Transmembrane</keyword>
<evidence type="ECO:0000313" key="3">
    <source>
        <dbReference type="Proteomes" id="UP000548632"/>
    </source>
</evidence>
<reference evidence="2 3" key="1">
    <citation type="journal article" date="2020" name="Arch. Microbiol.">
        <title>The genome sequence of the giant phototrophic gammaproteobacterium Thiospirillum jenense gives insight into its physiological properties and phylogenetic relationships.</title>
        <authorList>
            <person name="Imhoff J.F."/>
            <person name="Meyer T.E."/>
            <person name="Kyndt J.A."/>
        </authorList>
    </citation>
    <scope>NUCLEOTIDE SEQUENCE [LARGE SCALE GENOMIC DNA]</scope>
    <source>
        <strain evidence="2 3">DSM 216</strain>
    </source>
</reference>
<comment type="caution">
    <text evidence="2">The sequence shown here is derived from an EMBL/GenBank/DDBJ whole genome shotgun (WGS) entry which is preliminary data.</text>
</comment>
<evidence type="ECO:0000313" key="2">
    <source>
        <dbReference type="EMBL" id="MBB1126665.1"/>
    </source>
</evidence>
<protein>
    <submittedName>
        <fullName evidence="2">Uncharacterized protein</fullName>
    </submittedName>
</protein>
<feature type="transmembrane region" description="Helical" evidence="1">
    <location>
        <begin position="21"/>
        <end position="38"/>
    </location>
</feature>
<accession>A0A839HCH4</accession>
<dbReference type="EMBL" id="JABVCQ010000023">
    <property type="protein sequence ID" value="MBB1126665.1"/>
    <property type="molecule type" value="Genomic_DNA"/>
</dbReference>
<dbReference type="RefSeq" id="WP_182584293.1">
    <property type="nucleotide sequence ID" value="NZ_JABVCQ010000023.1"/>
</dbReference>
<keyword evidence="1" id="KW-1133">Transmembrane helix</keyword>
<sequence length="127" mass="14738">MSISLEKKLEEATIAKKRYRASFFVATAAFLIVVGVVYNQTVLEYAVLDQVTITRQSNNDNKVSFKYDVIEPGRIDFIYGQAILTDHKPVQQDDGFEWTWSAEGATTIRVRSRQWLLPHWDEQTFEF</sequence>
<keyword evidence="3" id="KW-1185">Reference proteome</keyword>